<comment type="caution">
    <text evidence="7">The sequence shown here is derived from an EMBL/GenBank/DDBJ whole genome shotgun (WGS) entry which is preliminary data.</text>
</comment>
<protein>
    <submittedName>
        <fullName evidence="7">ABC transporter ATP-binding protein</fullName>
    </submittedName>
</protein>
<dbReference type="Proteomes" id="UP001589595">
    <property type="component" value="Unassembled WGS sequence"/>
</dbReference>
<evidence type="ECO:0000256" key="3">
    <source>
        <dbReference type="ARBA" id="ARBA00022741"/>
    </source>
</evidence>
<feature type="region of interest" description="Disordered" evidence="5">
    <location>
        <begin position="287"/>
        <end position="309"/>
    </location>
</feature>
<dbReference type="GO" id="GO:0055085">
    <property type="term" value="P:transmembrane transport"/>
    <property type="evidence" value="ECO:0007669"/>
    <property type="project" value="UniProtKB-ARBA"/>
</dbReference>
<dbReference type="CDD" id="cd03257">
    <property type="entry name" value="ABC_NikE_OppD_transporters"/>
    <property type="match status" value="1"/>
</dbReference>
<dbReference type="PROSITE" id="PS00211">
    <property type="entry name" value="ABC_TRANSPORTER_1"/>
    <property type="match status" value="1"/>
</dbReference>
<evidence type="ECO:0000256" key="2">
    <source>
        <dbReference type="ARBA" id="ARBA00022448"/>
    </source>
</evidence>
<dbReference type="AlphaFoldDB" id="A0ABD5MPM6"/>
<dbReference type="SUPFAM" id="SSF52540">
    <property type="entry name" value="P-loop containing nucleoside triphosphate hydrolases"/>
    <property type="match status" value="1"/>
</dbReference>
<dbReference type="GO" id="GO:0005524">
    <property type="term" value="F:ATP binding"/>
    <property type="evidence" value="ECO:0007669"/>
    <property type="project" value="UniProtKB-KW"/>
</dbReference>
<keyword evidence="2" id="KW-0813">Transport</keyword>
<dbReference type="EMBL" id="JBHMAJ010000010">
    <property type="protein sequence ID" value="MFB9825778.1"/>
    <property type="molecule type" value="Genomic_DNA"/>
</dbReference>
<keyword evidence="8" id="KW-1185">Reference proteome</keyword>
<keyword evidence="4 7" id="KW-0067">ATP-binding</keyword>
<accession>A0ABD5MPM6</accession>
<dbReference type="RefSeq" id="WP_222921586.1">
    <property type="nucleotide sequence ID" value="NZ_CP082286.1"/>
</dbReference>
<dbReference type="FunFam" id="3.40.50.300:FF:000016">
    <property type="entry name" value="Oligopeptide ABC transporter ATP-binding component"/>
    <property type="match status" value="1"/>
</dbReference>
<evidence type="ECO:0000256" key="4">
    <source>
        <dbReference type="ARBA" id="ARBA00022840"/>
    </source>
</evidence>
<dbReference type="InterPro" id="IPR050319">
    <property type="entry name" value="ABC_transp_ATP-bind"/>
</dbReference>
<dbReference type="InterPro" id="IPR027417">
    <property type="entry name" value="P-loop_NTPase"/>
</dbReference>
<dbReference type="Gene3D" id="3.40.50.300">
    <property type="entry name" value="P-loop containing nucleotide triphosphate hydrolases"/>
    <property type="match status" value="1"/>
</dbReference>
<evidence type="ECO:0000259" key="6">
    <source>
        <dbReference type="PROSITE" id="PS50893"/>
    </source>
</evidence>
<keyword evidence="3" id="KW-0547">Nucleotide-binding</keyword>
<evidence type="ECO:0000256" key="5">
    <source>
        <dbReference type="SAM" id="MobiDB-lite"/>
    </source>
</evidence>
<proteinExistence type="inferred from homology"/>
<dbReference type="InterPro" id="IPR003439">
    <property type="entry name" value="ABC_transporter-like_ATP-bd"/>
</dbReference>
<evidence type="ECO:0000313" key="7">
    <source>
        <dbReference type="EMBL" id="MFB9825778.1"/>
    </source>
</evidence>
<feature type="region of interest" description="Disordered" evidence="5">
    <location>
        <begin position="1"/>
        <end position="32"/>
    </location>
</feature>
<reference evidence="7" key="1">
    <citation type="submission" date="2024-09" db="EMBL/GenBank/DDBJ databases">
        <authorList>
            <person name="Sun Q."/>
        </authorList>
    </citation>
    <scope>NUCLEOTIDE SEQUENCE [LARGE SCALE GENOMIC DNA]</scope>
    <source>
        <strain evidence="7">JCM 31273</strain>
    </source>
</reference>
<dbReference type="Pfam" id="PF08352">
    <property type="entry name" value="oligo_HPY"/>
    <property type="match status" value="1"/>
</dbReference>
<dbReference type="PROSITE" id="PS50893">
    <property type="entry name" value="ABC_TRANSPORTER_2"/>
    <property type="match status" value="1"/>
</dbReference>
<dbReference type="InterPro" id="IPR003593">
    <property type="entry name" value="AAA+_ATPase"/>
</dbReference>
<dbReference type="PANTHER" id="PTHR43776">
    <property type="entry name" value="TRANSPORT ATP-BINDING PROTEIN"/>
    <property type="match status" value="1"/>
</dbReference>
<gene>
    <name evidence="7" type="ORF">ACFFOL_16540</name>
</gene>
<evidence type="ECO:0000256" key="1">
    <source>
        <dbReference type="ARBA" id="ARBA00005417"/>
    </source>
</evidence>
<evidence type="ECO:0000313" key="8">
    <source>
        <dbReference type="Proteomes" id="UP001589595"/>
    </source>
</evidence>
<dbReference type="GeneID" id="67211759"/>
<dbReference type="NCBIfam" id="TIGR01727">
    <property type="entry name" value="oligo_HPY"/>
    <property type="match status" value="1"/>
</dbReference>
<dbReference type="InterPro" id="IPR013563">
    <property type="entry name" value="Oligopep_ABC_C"/>
</dbReference>
<dbReference type="Pfam" id="PF00005">
    <property type="entry name" value="ABC_tran"/>
    <property type="match status" value="1"/>
</dbReference>
<dbReference type="PANTHER" id="PTHR43776:SF7">
    <property type="entry name" value="D,D-DIPEPTIDE TRANSPORT ATP-BINDING PROTEIN DDPF-RELATED"/>
    <property type="match status" value="1"/>
</dbReference>
<feature type="domain" description="ABC transporter" evidence="6">
    <location>
        <begin position="47"/>
        <end position="284"/>
    </location>
</feature>
<dbReference type="SMART" id="SM00382">
    <property type="entry name" value="AAA"/>
    <property type="match status" value="1"/>
</dbReference>
<dbReference type="InterPro" id="IPR017871">
    <property type="entry name" value="ABC_transporter-like_CS"/>
</dbReference>
<comment type="similarity">
    <text evidence="1">Belongs to the ABC transporter superfamily.</text>
</comment>
<organism evidence="7 8">
    <name type="scientific">Halobaculum roseum</name>
    <dbReference type="NCBI Taxonomy" id="2175149"/>
    <lineage>
        <taxon>Archaea</taxon>
        <taxon>Methanobacteriati</taxon>
        <taxon>Methanobacteriota</taxon>
        <taxon>Stenosarchaea group</taxon>
        <taxon>Halobacteria</taxon>
        <taxon>Halobacteriales</taxon>
        <taxon>Haloferacaceae</taxon>
        <taxon>Halobaculum</taxon>
    </lineage>
</organism>
<sequence length="438" mass="46010">MSRPDDPADGEPGDADPNRTAGGAGVAGGPEREPLVVVDGLEKHYPVRSGVLRRRTGSVRAVDGVSFEIGRGEALGLIGESGSGKSTVAETLLHLQEPTGGTVRFDGTPVGDGADGVEELRRRTAMVFQDPSSSLDPRLTAGESAAEPLRVRGFARRRRRERVATLFERVGLSADHRDRYPHELSGGQKRRVGIARALALDPAFVVLDEPTAALDVSVQAEILDLLGELREAFDLSLLFISHDVSVVRRACDRVAVMYAGELVEAGPTAAVLDDPAHPYTRALAAAVPTPDPRAGRPEGSLSGAVPDPADPPGGCRFHTRCPEVIPPDGSGLTSAEYGAVIDLRVDLAAGDVDLDHLGERADGTDPDALARALRAEYDLPDPDGDAGRALAAAVDDAVAGDDAAAADRIREAFGSPCVRDHPELEHGEHVSACHLPTE</sequence>
<name>A0ABD5MPM6_9EURY</name>